<keyword evidence="4" id="KW-1185">Reference proteome</keyword>
<dbReference type="Gene3D" id="2.60.120.1130">
    <property type="match status" value="1"/>
</dbReference>
<dbReference type="InterPro" id="IPR038765">
    <property type="entry name" value="Papain-like_cys_pep_sf"/>
</dbReference>
<comment type="caution">
    <text evidence="3">The sequence shown here is derived from an EMBL/GenBank/DDBJ whole genome shotgun (WGS) entry which is preliminary data.</text>
</comment>
<keyword evidence="1" id="KW-0732">Signal</keyword>
<dbReference type="EMBL" id="SWBO01000002">
    <property type="protein sequence ID" value="TKC02513.1"/>
    <property type="molecule type" value="Genomic_DNA"/>
</dbReference>
<evidence type="ECO:0000256" key="1">
    <source>
        <dbReference type="SAM" id="SignalP"/>
    </source>
</evidence>
<name>A0A4U1CCN5_9SPHI</name>
<dbReference type="RefSeq" id="WP_136874847.1">
    <property type="nucleotide sequence ID" value="NZ_SWBO01000002.1"/>
</dbReference>
<sequence>MKSFLTLFSILILTHFSTKAQDFTFGAIDYDEFSFDKNKIDSNANAVVLKEFGTARLQIDDATGSLVLIYDYHVKIKIYNKEGFSQANIVVPLYKDGNRQEYLRDLKASTFNWVNGNPVESVMDKKALFEENRSKYTTLTKFTLPNIKDGSIIEYRYNVQSPLLFNFRQWDFQSDIPKVNSEYVAFIPANYNYNVVLRGFYKLSDQKSEINRECLRINGVNIDCSKMTYIMKNVLAFVEEDYMTAASNFKSAMYFELSDVQMLNGSKQNYTKDWKSVDYDLISEKRLGSQMKRKDLFKDLMPEILTNTTDDLSKAKAVYNYIKKQIKWNNYYGKYSEESIKNALDTRFGNVADINLSLISALSAANLDAEAVILSTRDNGNVNKLYPVISEFNYLVAKVNIGTESYLLDATDPLLPFGLLPLRCINGQGRVINLKKPSYWIDLKAAQKSTTSYVLTGKLGDDGKIKGLLTSTTVGYAAFNRRKEIKKYNSIDEFVEKLDESLPKLSIKNHEILKVDSVEFPLIESYEVEFAVYDGAKKEQLFINPFFINRIAKNPFNLNERTYPVDLGSVSDERIVININLPDKYEMVEKPKDMAIGLPNGGGRYLLQSTVSDNQLSLNQMLQFNKAIYSSDEYLYLKEFYSKIIQNQKTDLIIKSTK</sequence>
<reference evidence="3 4" key="1">
    <citation type="submission" date="2019-04" db="EMBL/GenBank/DDBJ databases">
        <title>Pedobacter sp. AR-2-6 sp. nov., isolated from Arctic soil.</title>
        <authorList>
            <person name="Dahal R.H."/>
            <person name="Kim D.-U."/>
        </authorList>
    </citation>
    <scope>NUCLEOTIDE SEQUENCE [LARGE SCALE GENOMIC DNA]</scope>
    <source>
        <strain evidence="3 4">AR-2-6</strain>
    </source>
</reference>
<dbReference type="AlphaFoldDB" id="A0A4U1CCN5"/>
<dbReference type="Pfam" id="PF01841">
    <property type="entry name" value="Transglut_core"/>
    <property type="match status" value="1"/>
</dbReference>
<feature type="domain" description="Transglutaminase-like" evidence="2">
    <location>
        <begin position="300"/>
        <end position="381"/>
    </location>
</feature>
<dbReference type="SUPFAM" id="SSF54001">
    <property type="entry name" value="Cysteine proteinases"/>
    <property type="match status" value="1"/>
</dbReference>
<feature type="chain" id="PRO_5020715836" evidence="1">
    <location>
        <begin position="21"/>
        <end position="658"/>
    </location>
</feature>
<proteinExistence type="predicted"/>
<dbReference type="InterPro" id="IPR002931">
    <property type="entry name" value="Transglutaminase-like"/>
</dbReference>
<evidence type="ECO:0000313" key="3">
    <source>
        <dbReference type="EMBL" id="TKC02513.1"/>
    </source>
</evidence>
<dbReference type="Proteomes" id="UP000310477">
    <property type="component" value="Unassembled WGS sequence"/>
</dbReference>
<organism evidence="3 4">
    <name type="scientific">Pedobacter cryotolerans</name>
    <dbReference type="NCBI Taxonomy" id="2571270"/>
    <lineage>
        <taxon>Bacteria</taxon>
        <taxon>Pseudomonadati</taxon>
        <taxon>Bacteroidota</taxon>
        <taxon>Sphingobacteriia</taxon>
        <taxon>Sphingobacteriales</taxon>
        <taxon>Sphingobacteriaceae</taxon>
        <taxon>Pedobacter</taxon>
    </lineage>
</organism>
<dbReference type="OrthoDB" id="98874at2"/>
<evidence type="ECO:0000259" key="2">
    <source>
        <dbReference type="Pfam" id="PF01841"/>
    </source>
</evidence>
<feature type="signal peptide" evidence="1">
    <location>
        <begin position="1"/>
        <end position="20"/>
    </location>
</feature>
<accession>A0A4U1CCN5</accession>
<dbReference type="Gene3D" id="2.60.40.3140">
    <property type="match status" value="1"/>
</dbReference>
<dbReference type="Gene3D" id="3.10.620.30">
    <property type="match status" value="1"/>
</dbReference>
<protein>
    <submittedName>
        <fullName evidence="3">DUF3857 domain-containing protein</fullName>
    </submittedName>
</protein>
<gene>
    <name evidence="3" type="ORF">FA045_04350</name>
</gene>
<evidence type="ECO:0000313" key="4">
    <source>
        <dbReference type="Proteomes" id="UP000310477"/>
    </source>
</evidence>